<sequence>MGEDKDDLLNSDELRDANAYLRRKDELSNTSLYDHFSKVLSTLLDKRPGNAIGVFEDLSLDCKVVAEPREEGEAQPAPENAKETDLKILSSAILTQKLFERDTDRDGDVDNDEELETALPNLMDLNFYFEQAAVGLSQEEMFKVWLSLKTLVDSKPLQTVRFWGKMFGLENNYYVAEVDYREGGLEEEEDEELEKEEDEASKEKDDDNDDDEEKEDEDDVPRPNWFPPPVIPKEEYRSGTNKYIYYVTTSFNASWVKLPHVTPAEIVTARQIKKFLTGRLDAPIVCYPPFPGNEANYLRAQIARITAGTHISPAGYYAFEDEEEEEEEEVRETYVINPEFEGVNPRELMDTSINSWVHHCMNILPQGRCIWHNPVTKTEDEFDDEEAEEEQDEIEEPQPESGPPLLASVNEDDDVNNLPAWSPYLSSNFLPQYAVAVMRSNRWPGAYAFAHDTKFENIYVGWGQKYLPHGYTPPNLPPVMEEFPGGADITEIDDPTVEEEQEAKARQEVDVEPGDDGDDVDDEDDDD</sequence>
<evidence type="ECO:0000256" key="2">
    <source>
        <dbReference type="ARBA" id="ARBA00022490"/>
    </source>
</evidence>
<reference evidence="7" key="1">
    <citation type="submission" date="2020-04" db="EMBL/GenBank/DDBJ databases">
        <authorList>
            <person name="Alioto T."/>
            <person name="Alioto T."/>
            <person name="Gomez Garrido J."/>
        </authorList>
    </citation>
    <scope>NUCLEOTIDE SEQUENCE</scope>
    <source>
        <strain evidence="7">A484AB</strain>
    </source>
</reference>
<dbReference type="GO" id="GO:0035082">
    <property type="term" value="P:axoneme assembly"/>
    <property type="evidence" value="ECO:0007669"/>
    <property type="project" value="TreeGrafter"/>
</dbReference>
<evidence type="ECO:0000256" key="3">
    <source>
        <dbReference type="ARBA" id="ARBA00023069"/>
    </source>
</evidence>
<dbReference type="InterPro" id="IPR006802">
    <property type="entry name" value="Radial_spoke"/>
</dbReference>
<evidence type="ECO:0000313" key="7">
    <source>
        <dbReference type="EMBL" id="CAB3991588.1"/>
    </source>
</evidence>
<dbReference type="Pfam" id="PF04712">
    <property type="entry name" value="Radial_spoke"/>
    <property type="match status" value="1"/>
</dbReference>
<feature type="region of interest" description="Disordered" evidence="6">
    <location>
        <begin position="184"/>
        <end position="233"/>
    </location>
</feature>
<evidence type="ECO:0000256" key="5">
    <source>
        <dbReference type="ARBA" id="ARBA00023273"/>
    </source>
</evidence>
<comment type="caution">
    <text evidence="7">The sequence shown here is derived from an EMBL/GenBank/DDBJ whole genome shotgun (WGS) entry which is preliminary data.</text>
</comment>
<feature type="compositionally biased region" description="Acidic residues" evidence="6">
    <location>
        <begin position="510"/>
        <end position="527"/>
    </location>
</feature>
<dbReference type="AlphaFoldDB" id="A0A6S7GI51"/>
<gene>
    <name evidence="7" type="ORF">PACLA_8A021821</name>
</gene>
<keyword evidence="2" id="KW-0963">Cytoplasm</keyword>
<dbReference type="PANTHER" id="PTHR13159:SF0">
    <property type="entry name" value="RADIAL SPOKE HEAD 6 HOMOLOG A"/>
    <property type="match status" value="1"/>
</dbReference>
<feature type="region of interest" description="Disordered" evidence="6">
    <location>
        <begin position="379"/>
        <end position="413"/>
    </location>
</feature>
<dbReference type="GO" id="GO:0060294">
    <property type="term" value="P:cilium movement involved in cell motility"/>
    <property type="evidence" value="ECO:0007669"/>
    <property type="project" value="InterPro"/>
</dbReference>
<keyword evidence="4" id="KW-0206">Cytoskeleton</keyword>
<comment type="subcellular location">
    <subcellularLocation>
        <location evidence="1">Cytoplasm</location>
        <location evidence="1">Cytoskeleton</location>
        <location evidence="1">Cilium axoneme</location>
    </subcellularLocation>
</comment>
<dbReference type="Proteomes" id="UP001152795">
    <property type="component" value="Unassembled WGS sequence"/>
</dbReference>
<feature type="compositionally biased region" description="Acidic residues" evidence="6">
    <location>
        <begin position="380"/>
        <end position="398"/>
    </location>
</feature>
<feature type="region of interest" description="Disordered" evidence="6">
    <location>
        <begin position="482"/>
        <end position="527"/>
    </location>
</feature>
<keyword evidence="8" id="KW-1185">Reference proteome</keyword>
<name>A0A6S7GI51_PARCT</name>
<evidence type="ECO:0000256" key="6">
    <source>
        <dbReference type="SAM" id="MobiDB-lite"/>
    </source>
</evidence>
<dbReference type="EMBL" id="CACRXK020001882">
    <property type="protein sequence ID" value="CAB3991588.1"/>
    <property type="molecule type" value="Genomic_DNA"/>
</dbReference>
<proteinExistence type="predicted"/>
<dbReference type="OrthoDB" id="272202at2759"/>
<dbReference type="PANTHER" id="PTHR13159">
    <property type="entry name" value="RADIAL SPOKEHEAD-RELATED"/>
    <property type="match status" value="1"/>
</dbReference>
<keyword evidence="5" id="KW-0966">Cell projection</keyword>
<dbReference type="CDD" id="cd22963">
    <property type="entry name" value="DD_CrRSP4-like"/>
    <property type="match status" value="1"/>
</dbReference>
<feature type="compositionally biased region" description="Acidic residues" evidence="6">
    <location>
        <begin position="185"/>
        <end position="219"/>
    </location>
</feature>
<protein>
    <submittedName>
        <fullName evidence="7">Radial spoke head 4 homolog A-like</fullName>
    </submittedName>
</protein>
<evidence type="ECO:0000313" key="8">
    <source>
        <dbReference type="Proteomes" id="UP001152795"/>
    </source>
</evidence>
<keyword evidence="3" id="KW-0969">Cilium</keyword>
<dbReference type="GO" id="GO:0001534">
    <property type="term" value="C:radial spoke"/>
    <property type="evidence" value="ECO:0007669"/>
    <property type="project" value="InterPro"/>
</dbReference>
<organism evidence="7 8">
    <name type="scientific">Paramuricea clavata</name>
    <name type="common">Red gorgonian</name>
    <name type="synonym">Violescent sea-whip</name>
    <dbReference type="NCBI Taxonomy" id="317549"/>
    <lineage>
        <taxon>Eukaryota</taxon>
        <taxon>Metazoa</taxon>
        <taxon>Cnidaria</taxon>
        <taxon>Anthozoa</taxon>
        <taxon>Octocorallia</taxon>
        <taxon>Malacalcyonacea</taxon>
        <taxon>Plexauridae</taxon>
        <taxon>Paramuricea</taxon>
    </lineage>
</organism>
<feature type="compositionally biased region" description="Acidic residues" evidence="6">
    <location>
        <begin position="490"/>
        <end position="501"/>
    </location>
</feature>
<evidence type="ECO:0000256" key="4">
    <source>
        <dbReference type="ARBA" id="ARBA00023212"/>
    </source>
</evidence>
<evidence type="ECO:0000256" key="1">
    <source>
        <dbReference type="ARBA" id="ARBA00004430"/>
    </source>
</evidence>
<accession>A0A6S7GI51</accession>